<dbReference type="GO" id="GO:0006534">
    <property type="term" value="P:cysteine metabolic process"/>
    <property type="evidence" value="ECO:0007669"/>
    <property type="project" value="InterPro"/>
</dbReference>
<feature type="domain" description="Aminotransferase class V" evidence="9">
    <location>
        <begin position="41"/>
        <end position="409"/>
    </location>
</feature>
<comment type="cofactor">
    <cofactor evidence="1">
        <name>pyridoxal 5'-phosphate</name>
        <dbReference type="ChEBI" id="CHEBI:597326"/>
    </cofactor>
</comment>
<dbReference type="GO" id="GO:0030170">
    <property type="term" value="F:pyridoxal phosphate binding"/>
    <property type="evidence" value="ECO:0007669"/>
    <property type="project" value="InterPro"/>
</dbReference>
<dbReference type="InterPro" id="IPR015422">
    <property type="entry name" value="PyrdxlP-dep_Trfase_small"/>
</dbReference>
<comment type="similarity">
    <text evidence="3">Belongs to the class-V pyridoxal-phosphate-dependent aminotransferase family. Csd subfamily.</text>
</comment>
<accession>A1SV03</accession>
<dbReference type="eggNOG" id="COG0520">
    <property type="taxonomic scope" value="Bacteria"/>
</dbReference>
<dbReference type="InterPro" id="IPR010970">
    <property type="entry name" value="Cys_dSase_SufS"/>
</dbReference>
<dbReference type="Pfam" id="PF00266">
    <property type="entry name" value="Aminotran_5"/>
    <property type="match status" value="1"/>
</dbReference>
<organism evidence="10 11">
    <name type="scientific">Psychromonas ingrahamii (strain DSM 17664 / CCUG 51855 / 37)</name>
    <dbReference type="NCBI Taxonomy" id="357804"/>
    <lineage>
        <taxon>Bacteria</taxon>
        <taxon>Pseudomonadati</taxon>
        <taxon>Pseudomonadota</taxon>
        <taxon>Gammaproteobacteria</taxon>
        <taxon>Alteromonadales</taxon>
        <taxon>Psychromonadaceae</taxon>
        <taxon>Psychromonas</taxon>
    </lineage>
</organism>
<evidence type="ECO:0000256" key="5">
    <source>
        <dbReference type="ARBA" id="ARBA00021850"/>
    </source>
</evidence>
<dbReference type="InterPro" id="IPR015421">
    <property type="entry name" value="PyrdxlP-dep_Trfase_major"/>
</dbReference>
<keyword evidence="11" id="KW-1185">Reference proteome</keyword>
<comment type="function">
    <text evidence="2">Catalyzes the removal of elemental sulfur and selenium atoms from L-cysteine, L-cystine, L-selenocysteine, and L-selenocystine to produce L-alanine.</text>
</comment>
<evidence type="ECO:0000313" key="10">
    <source>
        <dbReference type="EMBL" id="ABM03318.1"/>
    </source>
</evidence>
<protein>
    <recommendedName>
        <fullName evidence="5">Probable cysteine desulfurase</fullName>
        <ecNumber evidence="4">2.8.1.7</ecNumber>
    </recommendedName>
</protein>
<evidence type="ECO:0000256" key="1">
    <source>
        <dbReference type="ARBA" id="ARBA00001933"/>
    </source>
</evidence>
<evidence type="ECO:0000256" key="7">
    <source>
        <dbReference type="ARBA" id="ARBA00022898"/>
    </source>
</evidence>
<dbReference type="RefSeq" id="WP_011769878.1">
    <property type="nucleotide sequence ID" value="NC_008709.1"/>
</dbReference>
<evidence type="ECO:0000256" key="8">
    <source>
        <dbReference type="ARBA" id="ARBA00050776"/>
    </source>
</evidence>
<dbReference type="EMBL" id="CP000510">
    <property type="protein sequence ID" value="ABM03318.1"/>
    <property type="molecule type" value="Genomic_DNA"/>
</dbReference>
<dbReference type="HOGENOM" id="CLU_003433_2_5_6"/>
<dbReference type="InterPro" id="IPR000192">
    <property type="entry name" value="Aminotrans_V_dom"/>
</dbReference>
<dbReference type="KEGG" id="pin:Ping_1505"/>
<dbReference type="PANTHER" id="PTHR43586">
    <property type="entry name" value="CYSTEINE DESULFURASE"/>
    <property type="match status" value="1"/>
</dbReference>
<dbReference type="GO" id="GO:0031071">
    <property type="term" value="F:cysteine desulfurase activity"/>
    <property type="evidence" value="ECO:0007669"/>
    <property type="project" value="UniProtKB-EC"/>
</dbReference>
<evidence type="ECO:0000256" key="6">
    <source>
        <dbReference type="ARBA" id="ARBA00022679"/>
    </source>
</evidence>
<dbReference type="InterPro" id="IPR015424">
    <property type="entry name" value="PyrdxlP-dep_Trfase"/>
</dbReference>
<evidence type="ECO:0000259" key="9">
    <source>
        <dbReference type="Pfam" id="PF00266"/>
    </source>
</evidence>
<dbReference type="SUPFAM" id="SSF53383">
    <property type="entry name" value="PLP-dependent transferases"/>
    <property type="match status" value="1"/>
</dbReference>
<dbReference type="NCBIfam" id="TIGR01979">
    <property type="entry name" value="sufS"/>
    <property type="match status" value="1"/>
</dbReference>
<sequence length="425" mass="46936">MSLVDRPAEHGSLPLNKVDWPAIRRDFPLLAQKPYNKPLAYLDNAATTQKPNSVIDSIAHFYRFDNANVHRGIYQLSERATATFEAARDKIQCFLNARLREEIIFVRGATEAINLVAQSYARPRFKSGDEILISAIEHHSNIVPWQMVCKQTGAQLKVIPINDNGEIMLDSYQALLSEKTKIVAITHLSNALGSIAPVQRMITMAHARGIPVLLDGAQAAPHLRINLQALDCEFYTFSSHKIYGPTGVGVLYGKKSYLDAMEPYQGGGEMISRVSFESSDYNGLPYKFEAGTPNIAGVVGLAAALDYINTIGLDNICQREQQLLDYATKALEQTAGLRIIGQAKHKASIISFVLDSAHPHDISTILDQQGVAIRAGHHCAMPVMTRFNVPATARASFSFYNNESDIEQLVQSLRLVNKIFTIKNG</sequence>
<evidence type="ECO:0000256" key="4">
    <source>
        <dbReference type="ARBA" id="ARBA00012239"/>
    </source>
</evidence>
<dbReference type="CDD" id="cd06453">
    <property type="entry name" value="SufS_like"/>
    <property type="match status" value="1"/>
</dbReference>
<dbReference type="Gene3D" id="3.90.1150.10">
    <property type="entry name" value="Aspartate Aminotransferase, domain 1"/>
    <property type="match status" value="1"/>
</dbReference>
<keyword evidence="6 10" id="KW-0808">Transferase</keyword>
<keyword evidence="10" id="KW-0456">Lyase</keyword>
<gene>
    <name evidence="10" type="ordered locus">Ping_1505</name>
</gene>
<dbReference type="GO" id="GO:0016829">
    <property type="term" value="F:lyase activity"/>
    <property type="evidence" value="ECO:0007669"/>
    <property type="project" value="UniProtKB-KW"/>
</dbReference>
<evidence type="ECO:0000313" key="11">
    <source>
        <dbReference type="Proteomes" id="UP000000639"/>
    </source>
</evidence>
<dbReference type="Gene3D" id="3.40.640.10">
    <property type="entry name" value="Type I PLP-dependent aspartate aminotransferase-like (Major domain)"/>
    <property type="match status" value="1"/>
</dbReference>
<dbReference type="STRING" id="357804.Ping_1505"/>
<dbReference type="AlphaFoldDB" id="A1SV03"/>
<evidence type="ECO:0000256" key="2">
    <source>
        <dbReference type="ARBA" id="ARBA00002824"/>
    </source>
</evidence>
<evidence type="ECO:0000256" key="3">
    <source>
        <dbReference type="ARBA" id="ARBA00010447"/>
    </source>
</evidence>
<dbReference type="Proteomes" id="UP000000639">
    <property type="component" value="Chromosome"/>
</dbReference>
<dbReference type="PANTHER" id="PTHR43586:SF8">
    <property type="entry name" value="CYSTEINE DESULFURASE 1, CHLOROPLASTIC"/>
    <property type="match status" value="1"/>
</dbReference>
<dbReference type="InterPro" id="IPR016454">
    <property type="entry name" value="Cysteine_dSase"/>
</dbReference>
<comment type="catalytic activity">
    <reaction evidence="8">
        <text>(sulfur carrier)-H + L-cysteine = (sulfur carrier)-SH + L-alanine</text>
        <dbReference type="Rhea" id="RHEA:43892"/>
        <dbReference type="Rhea" id="RHEA-COMP:14737"/>
        <dbReference type="Rhea" id="RHEA-COMP:14739"/>
        <dbReference type="ChEBI" id="CHEBI:29917"/>
        <dbReference type="ChEBI" id="CHEBI:35235"/>
        <dbReference type="ChEBI" id="CHEBI:57972"/>
        <dbReference type="ChEBI" id="CHEBI:64428"/>
        <dbReference type="EC" id="2.8.1.7"/>
    </reaction>
</comment>
<name>A1SV03_PSYIN</name>
<dbReference type="PIRSF" id="PIRSF005572">
    <property type="entry name" value="NifS"/>
    <property type="match status" value="1"/>
</dbReference>
<proteinExistence type="inferred from homology"/>
<dbReference type="EC" id="2.8.1.7" evidence="4"/>
<keyword evidence="7" id="KW-0663">Pyridoxal phosphate</keyword>
<reference evidence="10 11" key="1">
    <citation type="submission" date="2007-01" db="EMBL/GenBank/DDBJ databases">
        <title>Complete sequence of Psychromonas ingrahamii 37.</title>
        <authorList>
            <consortium name="US DOE Joint Genome Institute"/>
            <person name="Copeland A."/>
            <person name="Lucas S."/>
            <person name="Lapidus A."/>
            <person name="Barry K."/>
            <person name="Detter J.C."/>
            <person name="Glavina del Rio T."/>
            <person name="Hammon N."/>
            <person name="Israni S."/>
            <person name="Dalin E."/>
            <person name="Tice H."/>
            <person name="Pitluck S."/>
            <person name="Thompson L.S."/>
            <person name="Brettin T."/>
            <person name="Bruce D."/>
            <person name="Han C."/>
            <person name="Tapia R."/>
            <person name="Schmutz J."/>
            <person name="Larimer F."/>
            <person name="Land M."/>
            <person name="Hauser L."/>
            <person name="Kyrpides N."/>
            <person name="Ivanova N."/>
            <person name="Staley J."/>
            <person name="Richardson P."/>
        </authorList>
    </citation>
    <scope>NUCLEOTIDE SEQUENCE [LARGE SCALE GENOMIC DNA]</scope>
    <source>
        <strain evidence="10 11">37</strain>
    </source>
</reference>
<dbReference type="OrthoDB" id="9808002at2"/>